<evidence type="ECO:0000313" key="1">
    <source>
        <dbReference type="EMBL" id="CAD8123222.1"/>
    </source>
</evidence>
<comment type="caution">
    <text evidence="1">The sequence shown here is derived from an EMBL/GenBank/DDBJ whole genome shotgun (WGS) entry which is preliminary data.</text>
</comment>
<proteinExistence type="predicted"/>
<dbReference type="EMBL" id="CAJJDN010000143">
    <property type="protein sequence ID" value="CAD8123222.1"/>
    <property type="molecule type" value="Genomic_DNA"/>
</dbReference>
<keyword evidence="2" id="KW-1185">Reference proteome</keyword>
<reference evidence="1" key="1">
    <citation type="submission" date="2021-01" db="EMBL/GenBank/DDBJ databases">
        <authorList>
            <consortium name="Genoscope - CEA"/>
            <person name="William W."/>
        </authorList>
    </citation>
    <scope>NUCLEOTIDE SEQUENCE</scope>
</reference>
<organism evidence="1 2">
    <name type="scientific">Paramecium sonneborni</name>
    <dbReference type="NCBI Taxonomy" id="65129"/>
    <lineage>
        <taxon>Eukaryota</taxon>
        <taxon>Sar</taxon>
        <taxon>Alveolata</taxon>
        <taxon>Ciliophora</taxon>
        <taxon>Intramacronucleata</taxon>
        <taxon>Oligohymenophorea</taxon>
        <taxon>Peniculida</taxon>
        <taxon>Parameciidae</taxon>
        <taxon>Paramecium</taxon>
    </lineage>
</organism>
<name>A0A8S1R7W5_9CILI</name>
<dbReference type="AlphaFoldDB" id="A0A8S1R7W5"/>
<protein>
    <submittedName>
        <fullName evidence="1">Uncharacterized protein</fullName>
    </submittedName>
</protein>
<dbReference type="Proteomes" id="UP000692954">
    <property type="component" value="Unassembled WGS sequence"/>
</dbReference>
<gene>
    <name evidence="1" type="ORF">PSON_ATCC_30995.1.T1430103</name>
</gene>
<accession>A0A8S1R7W5</accession>
<sequence>MIIDYLKTLKIKLIKLYIQEIIYLHIKSCLLSTRKLKNKRFFNENRIIFQKIIFIKLTLQLLENQQLIILFLFQLLTKTM</sequence>
<evidence type="ECO:0000313" key="2">
    <source>
        <dbReference type="Proteomes" id="UP000692954"/>
    </source>
</evidence>